<dbReference type="AlphaFoldDB" id="A0A1R3VBI3"/>
<dbReference type="SMART" id="SM00235">
    <property type="entry name" value="ZnMc"/>
    <property type="match status" value="1"/>
</dbReference>
<dbReference type="InterPro" id="IPR001506">
    <property type="entry name" value="Peptidase_M12A"/>
</dbReference>
<protein>
    <submittedName>
        <fullName evidence="2">Putative Peptidase M12A astacin</fullName>
    </submittedName>
</protein>
<gene>
    <name evidence="2" type="ORF">BQ8794_320109</name>
</gene>
<organism evidence="2 3">
    <name type="scientific">Mesorhizobium prunaredense</name>
    <dbReference type="NCBI Taxonomy" id="1631249"/>
    <lineage>
        <taxon>Bacteria</taxon>
        <taxon>Pseudomonadati</taxon>
        <taxon>Pseudomonadota</taxon>
        <taxon>Alphaproteobacteria</taxon>
        <taxon>Hyphomicrobiales</taxon>
        <taxon>Phyllobacteriaceae</taxon>
        <taxon>Mesorhizobium</taxon>
    </lineage>
</organism>
<dbReference type="PRINTS" id="PR00480">
    <property type="entry name" value="ASTACIN"/>
</dbReference>
<name>A0A1R3VBI3_9HYPH</name>
<accession>A0A1R3VBI3</accession>
<evidence type="ECO:0000259" key="1">
    <source>
        <dbReference type="SMART" id="SM00235"/>
    </source>
</evidence>
<dbReference type="Gene3D" id="3.40.390.10">
    <property type="entry name" value="Collagenase (Catalytic Domain)"/>
    <property type="match status" value="1"/>
</dbReference>
<dbReference type="SUPFAM" id="SSF55486">
    <property type="entry name" value="Metalloproteases ('zincins'), catalytic domain"/>
    <property type="match status" value="1"/>
</dbReference>
<keyword evidence="3" id="KW-1185">Reference proteome</keyword>
<dbReference type="GO" id="GO:0004222">
    <property type="term" value="F:metalloendopeptidase activity"/>
    <property type="evidence" value="ECO:0007669"/>
    <property type="project" value="InterPro"/>
</dbReference>
<reference evidence="3" key="1">
    <citation type="submission" date="2017-01" db="EMBL/GenBank/DDBJ databases">
        <authorList>
            <person name="Brunel B."/>
        </authorList>
    </citation>
    <scope>NUCLEOTIDE SEQUENCE [LARGE SCALE GENOMIC DNA]</scope>
</reference>
<evidence type="ECO:0000313" key="3">
    <source>
        <dbReference type="Proteomes" id="UP000188388"/>
    </source>
</evidence>
<sequence>MGRICIGPRSMAGVMLLGILTAVSGVFLRSWWAQAQDSTELEAFIDRAGLWDSVRVPVCWEPSAAEFPEAKLWVQESVKTFIEGQSDVRFLRWDNCAPADATIHIIHITVSDEHPYSYVGRQFARNTDGTVQRDAFEKPIAVPTPMVLNFTFAAAFNDVLNDNCGGDNEHCIRAIAVHEFLHALGFLHEQLRPDAPDKCKNRFDHSRDFPGWEPLSVGDYDPESHMNYCANMYRKPIKLSVQDVAILNKFYRFQ</sequence>
<dbReference type="STRING" id="1631249.BQ8794_320109"/>
<evidence type="ECO:0000313" key="2">
    <source>
        <dbReference type="EMBL" id="SIT57287.1"/>
    </source>
</evidence>
<dbReference type="Pfam" id="PF01400">
    <property type="entry name" value="Astacin"/>
    <property type="match status" value="1"/>
</dbReference>
<dbReference type="InterPro" id="IPR006026">
    <property type="entry name" value="Peptidase_Metallo"/>
</dbReference>
<dbReference type="InterPro" id="IPR024079">
    <property type="entry name" value="MetalloPept_cat_dom_sf"/>
</dbReference>
<dbReference type="GO" id="GO:0006508">
    <property type="term" value="P:proteolysis"/>
    <property type="evidence" value="ECO:0007669"/>
    <property type="project" value="InterPro"/>
</dbReference>
<dbReference type="GO" id="GO:0008270">
    <property type="term" value="F:zinc ion binding"/>
    <property type="evidence" value="ECO:0007669"/>
    <property type="project" value="InterPro"/>
</dbReference>
<feature type="domain" description="Peptidase metallopeptidase" evidence="1">
    <location>
        <begin position="47"/>
        <end position="222"/>
    </location>
</feature>
<dbReference type="Proteomes" id="UP000188388">
    <property type="component" value="Unassembled WGS sequence"/>
</dbReference>
<dbReference type="EMBL" id="FTPD01000026">
    <property type="protein sequence ID" value="SIT57287.1"/>
    <property type="molecule type" value="Genomic_DNA"/>
</dbReference>
<proteinExistence type="predicted"/>